<keyword evidence="2" id="KW-1185">Reference proteome</keyword>
<protein>
    <recommendedName>
        <fullName evidence="3">TIGR03067 domain-containing protein</fullName>
    </recommendedName>
</protein>
<sequence length="132" mass="14505">MRKRSRFVPLIVLVAAVGAAYWSADPFGQRAGPKAPPERPFVELEAAVALYIENRWEIAAPPRLPGPYRESREGAMGYGAGSKVTCRLRDDSGAVTEDLQLEPDPEFDRTVMCLDTASGGRTLVVLRRPHNP</sequence>
<evidence type="ECO:0000313" key="1">
    <source>
        <dbReference type="EMBL" id="MBP3956256.1"/>
    </source>
</evidence>
<proteinExistence type="predicted"/>
<reference evidence="1 2" key="1">
    <citation type="submission" date="2021-04" db="EMBL/GenBank/DDBJ databases">
        <authorList>
            <person name="Ivanova A."/>
        </authorList>
    </citation>
    <scope>NUCLEOTIDE SEQUENCE [LARGE SCALE GENOMIC DNA]</scope>
    <source>
        <strain evidence="1 2">G18</strain>
    </source>
</reference>
<dbReference type="Proteomes" id="UP000676565">
    <property type="component" value="Unassembled WGS sequence"/>
</dbReference>
<accession>A0ABS5BRB7</accession>
<evidence type="ECO:0000313" key="2">
    <source>
        <dbReference type="Proteomes" id="UP000676565"/>
    </source>
</evidence>
<organism evidence="1 2">
    <name type="scientific">Gemmata palustris</name>
    <dbReference type="NCBI Taxonomy" id="2822762"/>
    <lineage>
        <taxon>Bacteria</taxon>
        <taxon>Pseudomonadati</taxon>
        <taxon>Planctomycetota</taxon>
        <taxon>Planctomycetia</taxon>
        <taxon>Gemmatales</taxon>
        <taxon>Gemmataceae</taxon>
        <taxon>Gemmata</taxon>
    </lineage>
</organism>
<dbReference type="EMBL" id="JAGKQQ010000001">
    <property type="protein sequence ID" value="MBP3956256.1"/>
    <property type="molecule type" value="Genomic_DNA"/>
</dbReference>
<evidence type="ECO:0008006" key="3">
    <source>
        <dbReference type="Google" id="ProtNLM"/>
    </source>
</evidence>
<gene>
    <name evidence="1" type="ORF">J8F10_13280</name>
</gene>
<dbReference type="RefSeq" id="WP_210654282.1">
    <property type="nucleotide sequence ID" value="NZ_JAGKQQ010000001.1"/>
</dbReference>
<comment type="caution">
    <text evidence="1">The sequence shown here is derived from an EMBL/GenBank/DDBJ whole genome shotgun (WGS) entry which is preliminary data.</text>
</comment>
<name>A0ABS5BRB7_9BACT</name>